<name>A0A4Z1KF34_9HELO</name>
<gene>
    <name evidence="1" type="ORF">BPOR_0479g00070</name>
</gene>
<reference evidence="1 2" key="1">
    <citation type="submission" date="2017-12" db="EMBL/GenBank/DDBJ databases">
        <title>Comparative genomics of Botrytis spp.</title>
        <authorList>
            <person name="Valero-Jimenez C.A."/>
            <person name="Tapia P."/>
            <person name="Veloso J."/>
            <person name="Silva-Moreno E."/>
            <person name="Staats M."/>
            <person name="Valdes J.H."/>
            <person name="Van Kan J.A.L."/>
        </authorList>
    </citation>
    <scope>NUCLEOTIDE SEQUENCE [LARGE SCALE GENOMIC DNA]</scope>
    <source>
        <strain evidence="1 2">MUCL3349</strain>
    </source>
</reference>
<dbReference type="AlphaFoldDB" id="A0A4Z1KF34"/>
<dbReference type="EMBL" id="PQXO01000478">
    <property type="protein sequence ID" value="TGO84667.1"/>
    <property type="molecule type" value="Genomic_DNA"/>
</dbReference>
<evidence type="ECO:0000313" key="1">
    <source>
        <dbReference type="EMBL" id="TGO84667.1"/>
    </source>
</evidence>
<keyword evidence="2" id="KW-1185">Reference proteome</keyword>
<accession>A0A4Z1KF34</accession>
<dbReference type="STRING" id="87229.A0A4Z1KF34"/>
<protein>
    <submittedName>
        <fullName evidence="1">Uncharacterized protein</fullName>
    </submittedName>
</protein>
<evidence type="ECO:0000313" key="2">
    <source>
        <dbReference type="Proteomes" id="UP000297280"/>
    </source>
</evidence>
<dbReference type="Proteomes" id="UP000297280">
    <property type="component" value="Unassembled WGS sequence"/>
</dbReference>
<organism evidence="1 2">
    <name type="scientific">Botrytis porri</name>
    <dbReference type="NCBI Taxonomy" id="87229"/>
    <lineage>
        <taxon>Eukaryota</taxon>
        <taxon>Fungi</taxon>
        <taxon>Dikarya</taxon>
        <taxon>Ascomycota</taxon>
        <taxon>Pezizomycotina</taxon>
        <taxon>Leotiomycetes</taxon>
        <taxon>Helotiales</taxon>
        <taxon>Sclerotiniaceae</taxon>
        <taxon>Botrytis</taxon>
    </lineage>
</organism>
<comment type="caution">
    <text evidence="1">The sequence shown here is derived from an EMBL/GenBank/DDBJ whole genome shotgun (WGS) entry which is preliminary data.</text>
</comment>
<sequence>MASLADPTNFQTQCTDIFARMIDTVPADVTLSEVITPIEVKPSQIALTLAGNNTLSFGG</sequence>
<proteinExistence type="predicted"/>